<dbReference type="InterPro" id="IPR000182">
    <property type="entry name" value="GNAT_dom"/>
</dbReference>
<name>A0ABN1NB14_9PSEU</name>
<dbReference type="SUPFAM" id="SSF55729">
    <property type="entry name" value="Acyl-CoA N-acyltransferases (Nat)"/>
    <property type="match status" value="1"/>
</dbReference>
<sequence length="224" mass="24803">MSGYECSGTRIHSRGRGHYRCAVPIIRPYRPEDRAAVTEVCVLTGDGGEDSRERWPDPDLLANIFALPYVDHEPELAFVLDDGGTAVGYVLGTADTPAFVRWFRQERLPPLADRYPLRERPATPLEQLAVVLHHPERMLVAEVADHPAHLHIDLLPAYQGAGHGRALMTAFLRALNDRGVPRVHLQMDPANTRARAFYDRMGFSGIAVEGFPDGAFMGRATTAP</sequence>
<reference evidence="2 3" key="1">
    <citation type="journal article" date="2019" name="Int. J. Syst. Evol. Microbiol.">
        <title>The Global Catalogue of Microorganisms (GCM) 10K type strain sequencing project: providing services to taxonomists for standard genome sequencing and annotation.</title>
        <authorList>
            <consortium name="The Broad Institute Genomics Platform"/>
            <consortium name="The Broad Institute Genome Sequencing Center for Infectious Disease"/>
            <person name="Wu L."/>
            <person name="Ma J."/>
        </authorList>
    </citation>
    <scope>NUCLEOTIDE SEQUENCE [LARGE SCALE GENOMIC DNA]</scope>
    <source>
        <strain evidence="2 3">JCM 11117</strain>
    </source>
</reference>
<dbReference type="InterPro" id="IPR051822">
    <property type="entry name" value="Glycosyl_Hydrolase_84"/>
</dbReference>
<dbReference type="PANTHER" id="PTHR13170:SF16">
    <property type="entry name" value="PROTEIN O-GLCNACASE"/>
    <property type="match status" value="1"/>
</dbReference>
<dbReference type="PROSITE" id="PS51186">
    <property type="entry name" value="GNAT"/>
    <property type="match status" value="1"/>
</dbReference>
<dbReference type="Proteomes" id="UP001499967">
    <property type="component" value="Unassembled WGS sequence"/>
</dbReference>
<proteinExistence type="predicted"/>
<dbReference type="CDD" id="cd04301">
    <property type="entry name" value="NAT_SF"/>
    <property type="match status" value="1"/>
</dbReference>
<keyword evidence="3" id="KW-1185">Reference proteome</keyword>
<dbReference type="EMBL" id="BAAAHP010000199">
    <property type="protein sequence ID" value="GAA0898874.1"/>
    <property type="molecule type" value="Genomic_DNA"/>
</dbReference>
<dbReference type="Gene3D" id="3.40.630.30">
    <property type="match status" value="1"/>
</dbReference>
<accession>A0ABN1NB14</accession>
<dbReference type="Pfam" id="PF00583">
    <property type="entry name" value="Acetyltransf_1"/>
    <property type="match status" value="1"/>
</dbReference>
<evidence type="ECO:0000313" key="3">
    <source>
        <dbReference type="Proteomes" id="UP001499967"/>
    </source>
</evidence>
<gene>
    <name evidence="2" type="ORF">GCM10009559_62260</name>
</gene>
<feature type="domain" description="N-acetyltransferase" evidence="1">
    <location>
        <begin position="24"/>
        <end position="222"/>
    </location>
</feature>
<comment type="caution">
    <text evidence="2">The sequence shown here is derived from an EMBL/GenBank/DDBJ whole genome shotgun (WGS) entry which is preliminary data.</text>
</comment>
<evidence type="ECO:0000313" key="2">
    <source>
        <dbReference type="EMBL" id="GAA0898874.1"/>
    </source>
</evidence>
<dbReference type="PANTHER" id="PTHR13170">
    <property type="entry name" value="O-GLCNACASE"/>
    <property type="match status" value="1"/>
</dbReference>
<evidence type="ECO:0000259" key="1">
    <source>
        <dbReference type="PROSITE" id="PS51186"/>
    </source>
</evidence>
<dbReference type="InterPro" id="IPR016181">
    <property type="entry name" value="Acyl_CoA_acyltransferase"/>
</dbReference>
<organism evidence="2 3">
    <name type="scientific">Pseudonocardia zijingensis</name>
    <dbReference type="NCBI Taxonomy" id="153376"/>
    <lineage>
        <taxon>Bacteria</taxon>
        <taxon>Bacillati</taxon>
        <taxon>Actinomycetota</taxon>
        <taxon>Actinomycetes</taxon>
        <taxon>Pseudonocardiales</taxon>
        <taxon>Pseudonocardiaceae</taxon>
        <taxon>Pseudonocardia</taxon>
    </lineage>
</organism>
<protein>
    <submittedName>
        <fullName evidence="2">N-acetyltransferase</fullName>
    </submittedName>
</protein>